<reference evidence="1" key="1">
    <citation type="submission" date="2023-07" db="EMBL/GenBank/DDBJ databases">
        <authorList>
            <person name="Pelsma A.J. K."/>
        </authorList>
    </citation>
    <scope>NUCLEOTIDE SEQUENCE</scope>
</reference>
<dbReference type="Gene3D" id="1.25.40.10">
    <property type="entry name" value="Tetratricopeptide repeat domain"/>
    <property type="match status" value="1"/>
</dbReference>
<proteinExistence type="predicted"/>
<dbReference type="InterPro" id="IPR006597">
    <property type="entry name" value="Sel1-like"/>
</dbReference>
<evidence type="ECO:0008006" key="2">
    <source>
        <dbReference type="Google" id="ProtNLM"/>
    </source>
</evidence>
<evidence type="ECO:0000313" key="1">
    <source>
        <dbReference type="EMBL" id="CAJ0878943.1"/>
    </source>
</evidence>
<dbReference type="PANTHER" id="PTHR11102">
    <property type="entry name" value="SEL-1-LIKE PROTEIN"/>
    <property type="match status" value="1"/>
</dbReference>
<dbReference type="SMART" id="SM00671">
    <property type="entry name" value="SEL1"/>
    <property type="match status" value="2"/>
</dbReference>
<dbReference type="EMBL" id="OY288114">
    <property type="protein sequence ID" value="CAJ0878943.1"/>
    <property type="molecule type" value="Genomic_DNA"/>
</dbReference>
<dbReference type="Pfam" id="PF08238">
    <property type="entry name" value="Sel1"/>
    <property type="match status" value="3"/>
</dbReference>
<dbReference type="SUPFAM" id="SSF81901">
    <property type="entry name" value="HCP-like"/>
    <property type="match status" value="1"/>
</dbReference>
<dbReference type="AlphaFoldDB" id="A0AA48M199"/>
<gene>
    <name evidence="1" type="ORF">AMST5_03014</name>
</gene>
<dbReference type="InterPro" id="IPR011990">
    <property type="entry name" value="TPR-like_helical_dom_sf"/>
</dbReference>
<dbReference type="PANTHER" id="PTHR11102:SF160">
    <property type="entry name" value="ERAD-ASSOCIATED E3 UBIQUITIN-PROTEIN LIGASE COMPONENT HRD3"/>
    <property type="match status" value="1"/>
</dbReference>
<protein>
    <recommendedName>
        <fullName evidence="2">Sel1 repeat family protein</fullName>
    </recommendedName>
</protein>
<name>A0AA48M199_9ZZZZ</name>
<sequence>MLLVPVRSHLKRKKYGAGGMPRYYTILMASIALPPLNARFPHVKAAAVQPCCSHLTTPINLSRLVGRPSRFLIAIAIASGLFACQARADDLDMARAALQQHDYPTAFKLFKPLAEAGDPAAQNNLGILYRNGMGVPADNTESLKWFQRSAEQGNAFAEYNLGLAYEMGWGTPKDHREALKWYMLSAQQGDTAAQKALQKFGQQNSKKSSRNR</sequence>
<organism evidence="1">
    <name type="scientific">freshwater sediment metagenome</name>
    <dbReference type="NCBI Taxonomy" id="556182"/>
    <lineage>
        <taxon>unclassified sequences</taxon>
        <taxon>metagenomes</taxon>
        <taxon>ecological metagenomes</taxon>
    </lineage>
</organism>
<dbReference type="InterPro" id="IPR050767">
    <property type="entry name" value="Sel1_AlgK"/>
</dbReference>
<accession>A0AA48M199</accession>